<evidence type="ECO:0000256" key="5">
    <source>
        <dbReference type="ARBA" id="ARBA00022801"/>
    </source>
</evidence>
<proteinExistence type="inferred from homology"/>
<dbReference type="Gene3D" id="1.10.246.130">
    <property type="match status" value="1"/>
</dbReference>
<organism evidence="10 11">
    <name type="scientific">Salinicoccus halodurans</name>
    <dbReference type="NCBI Taxonomy" id="407035"/>
    <lineage>
        <taxon>Bacteria</taxon>
        <taxon>Bacillati</taxon>
        <taxon>Bacillota</taxon>
        <taxon>Bacilli</taxon>
        <taxon>Bacillales</taxon>
        <taxon>Staphylococcaceae</taxon>
        <taxon>Salinicoccus</taxon>
    </lineage>
</organism>
<comment type="catalytic activity">
    <reaction evidence="1 9">
        <text>an S-substituted glutathione + H2O = an S-substituted L-cysteinylglycine + L-glutamate</text>
        <dbReference type="Rhea" id="RHEA:59468"/>
        <dbReference type="ChEBI" id="CHEBI:15377"/>
        <dbReference type="ChEBI" id="CHEBI:29985"/>
        <dbReference type="ChEBI" id="CHEBI:90779"/>
        <dbReference type="ChEBI" id="CHEBI:143103"/>
        <dbReference type="EC" id="3.4.19.13"/>
    </reaction>
</comment>
<comment type="similarity">
    <text evidence="3 9">Belongs to the gamma-glutamyltransferase family.</text>
</comment>
<reference evidence="10 11" key="1">
    <citation type="journal article" date="2015" name="Int. J. Syst. Evol. Microbiol.">
        <title>Complete genome sequence of Salinicoccus halodurans H3B36, isolated from the Qaidam Basin in China.</title>
        <authorList>
            <person name="Jiang K."/>
            <person name="Xue Y."/>
            <person name="Ma Y."/>
        </authorList>
    </citation>
    <scope>NUCLEOTIDE SEQUENCE [LARGE SCALE GENOMIC DNA]</scope>
    <source>
        <strain evidence="10 11">H3B36</strain>
    </source>
</reference>
<dbReference type="InterPro" id="IPR051792">
    <property type="entry name" value="GGT_bact"/>
</dbReference>
<keyword evidence="7 9" id="KW-0012">Acyltransferase</keyword>
<comment type="subunit">
    <text evidence="9">This enzyme consists of two polypeptide chains, which are synthesized in precursor form from a single polypeptide.</text>
</comment>
<dbReference type="EC" id="3.4.19.13" evidence="9"/>
<evidence type="ECO:0000256" key="9">
    <source>
        <dbReference type="RuleBase" id="RU368036"/>
    </source>
</evidence>
<evidence type="ECO:0000313" key="10">
    <source>
        <dbReference type="EMBL" id="AKG73134.1"/>
    </source>
</evidence>
<comment type="pathway">
    <text evidence="9">Sulfur metabolism; glutathione metabolism.</text>
</comment>
<dbReference type="SUPFAM" id="SSF56235">
    <property type="entry name" value="N-terminal nucleophile aminohydrolases (Ntn hydrolases)"/>
    <property type="match status" value="1"/>
</dbReference>
<evidence type="ECO:0000256" key="3">
    <source>
        <dbReference type="ARBA" id="ARBA00009381"/>
    </source>
</evidence>
<dbReference type="InterPro" id="IPR043137">
    <property type="entry name" value="GGT_ssub_C"/>
</dbReference>
<gene>
    <name evidence="10" type="ORF">AAT16_02220</name>
</gene>
<keyword evidence="5 9" id="KW-0378">Hydrolase</keyword>
<dbReference type="EC" id="2.3.2.2" evidence="9"/>
<dbReference type="Proteomes" id="UP000034029">
    <property type="component" value="Chromosome"/>
</dbReference>
<dbReference type="InterPro" id="IPR000101">
    <property type="entry name" value="GGT_peptidase"/>
</dbReference>
<comment type="catalytic activity">
    <reaction evidence="2 9">
        <text>glutathione + H2O = L-cysteinylglycine + L-glutamate</text>
        <dbReference type="Rhea" id="RHEA:28807"/>
        <dbReference type="ChEBI" id="CHEBI:15377"/>
        <dbReference type="ChEBI" id="CHEBI:29985"/>
        <dbReference type="ChEBI" id="CHEBI:57925"/>
        <dbReference type="ChEBI" id="CHEBI:61694"/>
        <dbReference type="EC" id="3.4.19.13"/>
    </reaction>
</comment>
<accession>A0ABM5T666</accession>
<evidence type="ECO:0000313" key="11">
    <source>
        <dbReference type="Proteomes" id="UP000034029"/>
    </source>
</evidence>
<evidence type="ECO:0000256" key="7">
    <source>
        <dbReference type="ARBA" id="ARBA00023315"/>
    </source>
</evidence>
<keyword evidence="11" id="KW-1185">Reference proteome</keyword>
<dbReference type="InterPro" id="IPR043138">
    <property type="entry name" value="GGT_lsub"/>
</dbReference>
<dbReference type="InterPro" id="IPR029055">
    <property type="entry name" value="Ntn_hydrolases_N"/>
</dbReference>
<evidence type="ECO:0000256" key="6">
    <source>
        <dbReference type="ARBA" id="ARBA00023145"/>
    </source>
</evidence>
<sequence>MKSLYERDECKLANIEEIFKVQKEYKMNNEHKGDTGHNGMVASAIKEASKAGNKMLEDGGNAFDALIAVQLSLAVVEGMNTGIGAGGFILVYDNENKETKVVNAHSRAPAGLTKDCFIDDDGEPVPFVERTKSARSIGVPGIMKGLEYLHEHYATLPLEQLIDPAITLAKNEFRVNSLWDRTIQLFKHRLGETGRQKFVPDGKPLREGDSITQLDLAKTLEIIREKGFNAVYEGEIADAIVDTVEAHGGLLNHQDLLNYHVKIDEPLWSTYKDYKIAFPAPPSGGGVAVAQQLKIFEELDISQYEPHSWEKYHLVSQTLQLALADRQAHIGDPKFHHLPMDGLLHPEYIKERCRQISLDKNIAKVDPGDPWAYQESKEGKIQTNHYEDNEGYETTHFTAVDKWGNIASCTSSIERIFGSGIMVPHYGFLLNNDLTDFQAVPGQVNEPNGSKYPTSSKCPTIMFHDDKPFFTLGSPGGPTIVASVAQTILNVIEYNMPLEDALKEPRLYTTPDLETQWEDGIDEETLQKLESLGHEFNQSFRVESADTRLGDVQAIMIDQTNGQLLYGVADSPRPGDARGLK</sequence>
<dbReference type="EMBL" id="CP011366">
    <property type="protein sequence ID" value="AKG73134.1"/>
    <property type="molecule type" value="Genomic_DNA"/>
</dbReference>
<comment type="catalytic activity">
    <reaction evidence="8 9">
        <text>an N-terminal (5-L-glutamyl)-[peptide] + an alpha-amino acid = 5-L-glutamyl amino acid + an N-terminal L-alpha-aminoacyl-[peptide]</text>
        <dbReference type="Rhea" id="RHEA:23904"/>
        <dbReference type="Rhea" id="RHEA-COMP:9780"/>
        <dbReference type="Rhea" id="RHEA-COMP:9795"/>
        <dbReference type="ChEBI" id="CHEBI:77644"/>
        <dbReference type="ChEBI" id="CHEBI:78597"/>
        <dbReference type="ChEBI" id="CHEBI:78599"/>
        <dbReference type="ChEBI" id="CHEBI:78608"/>
        <dbReference type="EC" id="2.3.2.2"/>
    </reaction>
</comment>
<protein>
    <recommendedName>
        <fullName evidence="9">Glutathione hydrolase proenzyme</fullName>
        <ecNumber evidence="9">2.3.2.2</ecNumber>
        <ecNumber evidence="9">3.4.19.13</ecNumber>
    </recommendedName>
    <component>
        <recommendedName>
            <fullName evidence="9">Glutathione hydrolase large chain</fullName>
        </recommendedName>
    </component>
    <component>
        <recommendedName>
            <fullName evidence="9">Glutathione hydrolase small chain</fullName>
        </recommendedName>
    </component>
</protein>
<dbReference type="PANTHER" id="PTHR43199:SF1">
    <property type="entry name" value="GLUTATHIONE HYDROLASE PROENZYME"/>
    <property type="match status" value="1"/>
</dbReference>
<keyword evidence="4 9" id="KW-0808">Transferase</keyword>
<dbReference type="Gene3D" id="3.60.20.40">
    <property type="match status" value="1"/>
</dbReference>
<dbReference type="PRINTS" id="PR01210">
    <property type="entry name" value="GGTRANSPTASE"/>
</dbReference>
<dbReference type="PANTHER" id="PTHR43199">
    <property type="entry name" value="GLUTATHIONE HYDROLASE"/>
    <property type="match status" value="1"/>
</dbReference>
<evidence type="ECO:0000256" key="8">
    <source>
        <dbReference type="ARBA" id="ARBA00047417"/>
    </source>
</evidence>
<evidence type="ECO:0000256" key="2">
    <source>
        <dbReference type="ARBA" id="ARBA00001089"/>
    </source>
</evidence>
<evidence type="ECO:0000256" key="4">
    <source>
        <dbReference type="ARBA" id="ARBA00022679"/>
    </source>
</evidence>
<dbReference type="Pfam" id="PF01019">
    <property type="entry name" value="G_glu_transpept"/>
    <property type="match status" value="1"/>
</dbReference>
<keyword evidence="6 9" id="KW-0865">Zymogen</keyword>
<dbReference type="NCBIfam" id="TIGR00066">
    <property type="entry name" value="g_glut_trans"/>
    <property type="match status" value="1"/>
</dbReference>
<reference evidence="11" key="2">
    <citation type="submission" date="2015-04" db="EMBL/GenBank/DDBJ databases">
        <title>Complete genome sequence of Salinicoccus halodurans strain H3B36, isolated from the Qaidam basin of China.</title>
        <authorList>
            <person name="Ma Y."/>
            <person name="Jiang K."/>
            <person name="Xue Y."/>
        </authorList>
    </citation>
    <scope>NUCLEOTIDE SEQUENCE [LARGE SCALE GENOMIC DNA]</scope>
    <source>
        <strain evidence="11">H3B36</strain>
    </source>
</reference>
<evidence type="ECO:0000256" key="1">
    <source>
        <dbReference type="ARBA" id="ARBA00001049"/>
    </source>
</evidence>
<keyword evidence="9" id="KW-0317">Glutathione biosynthesis</keyword>
<name>A0ABM5T666_9STAP</name>
<comment type="PTM">
    <text evidence="9">Cleaved by autocatalysis into a large and a small subunit.</text>
</comment>